<dbReference type="OrthoDB" id="883158at2"/>
<dbReference type="EMBL" id="CP028923">
    <property type="protein sequence ID" value="QCK14850.1"/>
    <property type="molecule type" value="Genomic_DNA"/>
</dbReference>
<dbReference type="KEGG" id="fpf:DCC35_08905"/>
<evidence type="ECO:0000256" key="1">
    <source>
        <dbReference type="SAM" id="Coils"/>
    </source>
</evidence>
<proteinExistence type="predicted"/>
<dbReference type="Proteomes" id="UP000298616">
    <property type="component" value="Chromosome"/>
</dbReference>
<keyword evidence="3" id="KW-1185">Reference proteome</keyword>
<gene>
    <name evidence="2" type="ORF">DCC35_08905</name>
</gene>
<evidence type="ECO:0000313" key="2">
    <source>
        <dbReference type="EMBL" id="QCK14850.1"/>
    </source>
</evidence>
<sequence>MEIEKLNEAITEIAEKRAALTKLKKGDERYDLVRNDLDHLEAEFKENYYADMNEILYHVHDEFCPDNEVWSPIKYFAEEYTIGDGGKYTAAKDQGLKVQVDDFNGKECRLVILPSPARIELRVDGEPTIVAWHMDKEKTV</sequence>
<accession>A0A4D7JMW9</accession>
<dbReference type="RefSeq" id="WP_137090437.1">
    <property type="nucleotide sequence ID" value="NZ_CP028923.1"/>
</dbReference>
<protein>
    <submittedName>
        <fullName evidence="2">Uncharacterized protein</fullName>
    </submittedName>
</protein>
<name>A0A4D7JMW9_9BACT</name>
<evidence type="ECO:0000313" key="3">
    <source>
        <dbReference type="Proteomes" id="UP000298616"/>
    </source>
</evidence>
<keyword evidence="1" id="KW-0175">Coiled coil</keyword>
<dbReference type="AlphaFoldDB" id="A0A4D7JMW9"/>
<reference evidence="2 3" key="1">
    <citation type="submission" date="2018-04" db="EMBL/GenBank/DDBJ databases">
        <title>Complete genome uncultured novel isolate.</title>
        <authorList>
            <person name="Merlino G."/>
        </authorList>
    </citation>
    <scope>NUCLEOTIDE SEQUENCE [LARGE SCALE GENOMIC DNA]</scope>
    <source>
        <strain evidence="3">R1DC9</strain>
    </source>
</reference>
<feature type="coiled-coil region" evidence="1">
    <location>
        <begin position="3"/>
        <end position="43"/>
    </location>
</feature>
<organism evidence="2 3">
    <name type="scientific">Mangrovivirga cuniculi</name>
    <dbReference type="NCBI Taxonomy" id="2715131"/>
    <lineage>
        <taxon>Bacteria</taxon>
        <taxon>Pseudomonadati</taxon>
        <taxon>Bacteroidota</taxon>
        <taxon>Cytophagia</taxon>
        <taxon>Cytophagales</taxon>
        <taxon>Mangrovivirgaceae</taxon>
        <taxon>Mangrovivirga</taxon>
    </lineage>
</organism>